<dbReference type="OrthoDB" id="2422453at2759"/>
<evidence type="ECO:0000313" key="3">
    <source>
        <dbReference type="Proteomes" id="UP000789759"/>
    </source>
</evidence>
<feature type="compositionally biased region" description="Polar residues" evidence="1">
    <location>
        <begin position="15"/>
        <end position="25"/>
    </location>
</feature>
<keyword evidence="3" id="KW-1185">Reference proteome</keyword>
<accession>A0A9N9K4R8</accession>
<feature type="region of interest" description="Disordered" evidence="1">
    <location>
        <begin position="1"/>
        <end position="27"/>
    </location>
</feature>
<organism evidence="2 3">
    <name type="scientific">Cetraspora pellucida</name>
    <dbReference type="NCBI Taxonomy" id="1433469"/>
    <lineage>
        <taxon>Eukaryota</taxon>
        <taxon>Fungi</taxon>
        <taxon>Fungi incertae sedis</taxon>
        <taxon>Mucoromycota</taxon>
        <taxon>Glomeromycotina</taxon>
        <taxon>Glomeromycetes</taxon>
        <taxon>Diversisporales</taxon>
        <taxon>Gigasporaceae</taxon>
        <taxon>Cetraspora</taxon>
    </lineage>
</organism>
<dbReference type="AlphaFoldDB" id="A0A9N9K4R8"/>
<evidence type="ECO:0000313" key="2">
    <source>
        <dbReference type="EMBL" id="CAG8808404.1"/>
    </source>
</evidence>
<name>A0A9N9K4R8_9GLOM</name>
<feature type="non-terminal residue" evidence="2">
    <location>
        <position position="206"/>
    </location>
</feature>
<comment type="caution">
    <text evidence="2">The sequence shown here is derived from an EMBL/GenBank/DDBJ whole genome shotgun (WGS) entry which is preliminary data.</text>
</comment>
<protein>
    <submittedName>
        <fullName evidence="2">12754_t:CDS:1</fullName>
    </submittedName>
</protein>
<proteinExistence type="predicted"/>
<feature type="non-terminal residue" evidence="2">
    <location>
        <position position="1"/>
    </location>
</feature>
<reference evidence="2" key="1">
    <citation type="submission" date="2021-06" db="EMBL/GenBank/DDBJ databases">
        <authorList>
            <person name="Kallberg Y."/>
            <person name="Tangrot J."/>
            <person name="Rosling A."/>
        </authorList>
    </citation>
    <scope>NUCLEOTIDE SEQUENCE</scope>
    <source>
        <strain evidence="2">FL966</strain>
    </source>
</reference>
<dbReference type="EMBL" id="CAJVQA010036345">
    <property type="protein sequence ID" value="CAG8808404.1"/>
    <property type="molecule type" value="Genomic_DNA"/>
</dbReference>
<sequence>TYPVDPMNDDYYDSDQGTGKHSQGPTKAELGKQLGALRKTIQQLVDWMEPDEELEVKEGEVIFRYQDQKFYEGFGRTKRRTKAQQIHDHLALYLQDLDHPMGTKLAMPIEAAGETWSKKLSNICSDIEDLNPRTQSMAEILETYYKVGSLLFEKEWGNEARRELAEQLPTSKHISILVLKRMLEGDFSGAMLAEAGRLREEEIRKM</sequence>
<gene>
    <name evidence="2" type="ORF">CPELLU_LOCUS18383</name>
</gene>
<evidence type="ECO:0000256" key="1">
    <source>
        <dbReference type="SAM" id="MobiDB-lite"/>
    </source>
</evidence>
<dbReference type="Proteomes" id="UP000789759">
    <property type="component" value="Unassembled WGS sequence"/>
</dbReference>